<proteinExistence type="predicted"/>
<dbReference type="RefSeq" id="YP_009230207.1">
    <property type="nucleotide sequence ID" value="NC_029312.1"/>
</dbReference>
<protein>
    <submittedName>
        <fullName evidence="2">Capsid protein</fullName>
    </submittedName>
</protein>
<dbReference type="EMBL" id="LC101918">
    <property type="protein sequence ID" value="BAU58961.1"/>
    <property type="molecule type" value="Genomic_RNA"/>
</dbReference>
<dbReference type="Proteomes" id="UP000201142">
    <property type="component" value="Segment"/>
</dbReference>
<accession>A0A140JSW4</accession>
<feature type="compositionally biased region" description="Basic and acidic residues" evidence="1">
    <location>
        <begin position="965"/>
        <end position="981"/>
    </location>
</feature>
<sequence length="1006" mass="111390">MDNILKSPATVKNILGWTFSPLPKVGSQVGDLNNTPGASDLASQNGCKSQSFTSWDCVSRLYVGGAVVSTVEPQGVATTRLSPVEDGDIPTQEELTAMSASERYFYKKGMRKYYRGKGVLTEHQYQTWKRKRAPAQGVQTRAQASGSDAAPGSAVAEDVNEGFYYSDMIPVRSAAVSSMTAPRETDPMPWTPVFQALATRLNDPAQTGVLAAVVRSPNVRDCTTMSSLVKSVMLRPSTRYELAAMVRVLAMQLSVSEETYAVDPIPLRFIRNADQVRPDSVDIFSKPGVVPQEWKIVAMPLDTFVALANNTYFASAAPGFSYTELDVSWTAVPFPSDIIGQTFAVPYIMSFLSSEAWSGTVNYHVNTTRQGPVHKYGMAETYMPVVNNVDIPGVKKIALVLIDETSLNRQETLRIGYGPASVNVPIWYGTNEVAPPSWWNVWSQFWRTENIDGIRRDTTLAHNKICARLGVDDACGTAVSLAAEMYGQWYQGVAPQHHERDPYTDYSQPAHGAWTLDGSPLDKTSMMKSSLFSLDEADKRSARRRCVAYNFTGISPLHLAPTSLVRIRYINEGGILRISWSTQGPECSNPSYNIQTMSSVMRVATAMGLLYTHTDSYVFGSPRGMTHWIHMLANALSFSMSSFFAINDTSPRDWIGLDNRYDVGFRASIVSQMKSAFFSDLIVHHDVENLFGNIPEWDMDIAEDYWLLSPYGNVQWMTYSPVPFHCTWQWIEKLDLSSMGTAPRNPTHFRYLGANYTALKIQSAALEHKLNSVSTIDLYRRNVTILVRETDDTYKPLLHWVDNVSYYSSRLLRQNSTVRQPEMYESLTACLAETNLGIDYSDGNTWYVLDSLYNMGDPKWERTRVSPIQWPDPPLLDTLWQGAKNYILKPAASALAGFLTGGPAGAAVAGATHIAHQLVTDLSTEKTGTKAREAVTRAEHAAKSVLGLNPTPLVPKTQPTVKQSVKKEGETGGEARTEGMKTHTPVVPPQEPMKALETADESPVND</sequence>
<name>A0A140JSW4_9VIRU</name>
<evidence type="ECO:0000313" key="2">
    <source>
        <dbReference type="EMBL" id="BAU58961.1"/>
    </source>
</evidence>
<evidence type="ECO:0000313" key="3">
    <source>
        <dbReference type="Proteomes" id="UP000201142"/>
    </source>
</evidence>
<dbReference type="KEGG" id="vg:26887617"/>
<dbReference type="OrthoDB" id="24381at10239"/>
<organism evidence="2">
    <name type="scientific">Camponotus nipponicus virus</name>
    <dbReference type="NCBI Taxonomy" id="1765754"/>
    <lineage>
        <taxon>Viruses</taxon>
        <taxon>Riboviria</taxon>
        <taxon>Orthornavirae</taxon>
        <taxon>Duplornaviricota</taxon>
        <taxon>Chrymotiviricetes</taxon>
        <taxon>Ghabrivirales</taxon>
        <taxon>Betatotivirineae</taxon>
        <taxon>Inseviridae</taxon>
        <taxon>Insevirus</taxon>
        <taxon>Insevirus ni</taxon>
    </lineage>
</organism>
<evidence type="ECO:0000256" key="1">
    <source>
        <dbReference type="SAM" id="MobiDB-lite"/>
    </source>
</evidence>
<keyword evidence="3" id="KW-1185">Reference proteome</keyword>
<dbReference type="GeneID" id="26887617"/>
<feature type="region of interest" description="Disordered" evidence="1">
    <location>
        <begin position="948"/>
        <end position="1006"/>
    </location>
</feature>
<reference evidence="2" key="1">
    <citation type="submission" date="2015-12" db="EMBL/GenBank/DDBJ databases">
        <title>A new totivirus detected in arboreal ants (Camponotus nipponicus).</title>
        <authorList>
            <person name="Koyama S."/>
            <person name="Sakai C."/>
            <person name="Thomas C.E."/>
            <person name="Urayama S."/>
            <person name="Nunoura T."/>
        </authorList>
    </citation>
    <scope>NUCLEOTIDE SEQUENCE [LARGE SCALE GENOMIC DNA]</scope>
    <source>
        <strain evidence="2">SS-2014a</strain>
    </source>
</reference>